<dbReference type="GO" id="GO:0015385">
    <property type="term" value="F:sodium:proton antiporter activity"/>
    <property type="evidence" value="ECO:0007669"/>
    <property type="project" value="UniProtKB-UniRule"/>
</dbReference>
<feature type="transmembrane region" description="Helical" evidence="9">
    <location>
        <begin position="375"/>
        <end position="396"/>
    </location>
</feature>
<feature type="transmembrane region" description="Helical" evidence="9">
    <location>
        <begin position="301"/>
        <end position="326"/>
    </location>
</feature>
<dbReference type="KEGG" id="salq:SYNTR_0431"/>
<keyword evidence="11" id="KW-1185">Reference proteome</keyword>
<dbReference type="InterPro" id="IPR004670">
    <property type="entry name" value="NhaA"/>
</dbReference>
<dbReference type="Pfam" id="PF06965">
    <property type="entry name" value="Na_H_antiport_1"/>
    <property type="match status" value="1"/>
</dbReference>
<dbReference type="HAMAP" id="MF_01844">
    <property type="entry name" value="NhaA"/>
    <property type="match status" value="1"/>
</dbReference>
<gene>
    <name evidence="9" type="primary">nhaA</name>
    <name evidence="10" type="ORF">SYNTR_0431</name>
</gene>
<comment type="subcellular location">
    <subcellularLocation>
        <location evidence="1">Cell inner membrane</location>
        <topology evidence="1">Multi-pass membrane protein</topology>
    </subcellularLocation>
    <subcellularLocation>
        <location evidence="9">Cell membrane</location>
        <topology evidence="9">Multi-pass membrane protein</topology>
    </subcellularLocation>
</comment>
<dbReference type="RefSeq" id="WP_156202960.1">
    <property type="nucleotide sequence ID" value="NZ_CP046457.1"/>
</dbReference>
<keyword evidence="4 9" id="KW-0812">Transmembrane</keyword>
<dbReference type="Proteomes" id="UP000426444">
    <property type="component" value="Chromosome"/>
</dbReference>
<name>A0A6I6DC73_9FIRM</name>
<keyword evidence="3 9" id="KW-1003">Cell membrane</keyword>
<feature type="transmembrane region" description="Helical" evidence="9">
    <location>
        <begin position="104"/>
        <end position="125"/>
    </location>
</feature>
<feature type="transmembrane region" description="Helical" evidence="9">
    <location>
        <begin position="214"/>
        <end position="242"/>
    </location>
</feature>
<feature type="transmembrane region" description="Helical" evidence="9">
    <location>
        <begin position="338"/>
        <end position="363"/>
    </location>
</feature>
<evidence type="ECO:0000256" key="6">
    <source>
        <dbReference type="ARBA" id="ARBA00023053"/>
    </source>
</evidence>
<keyword evidence="7 9" id="KW-0472">Membrane</keyword>
<dbReference type="EMBL" id="CP046457">
    <property type="protein sequence ID" value="QGT99024.1"/>
    <property type="molecule type" value="Genomic_DNA"/>
</dbReference>
<evidence type="ECO:0000256" key="1">
    <source>
        <dbReference type="ARBA" id="ARBA00004429"/>
    </source>
</evidence>
<accession>A0A6I6DC73</accession>
<evidence type="ECO:0000256" key="3">
    <source>
        <dbReference type="ARBA" id="ARBA00022475"/>
    </source>
</evidence>
<proteinExistence type="inferred from homology"/>
<dbReference type="AlphaFoldDB" id="A0A6I6DC73"/>
<feature type="transmembrane region" description="Helical" evidence="9">
    <location>
        <begin position="408"/>
        <end position="427"/>
    </location>
</feature>
<keyword evidence="5 9" id="KW-1133">Transmembrane helix</keyword>
<feature type="transmembrane region" description="Helical" evidence="9">
    <location>
        <begin position="131"/>
        <end position="150"/>
    </location>
</feature>
<evidence type="ECO:0000313" key="10">
    <source>
        <dbReference type="EMBL" id="QGT99024.1"/>
    </source>
</evidence>
<dbReference type="InterPro" id="IPR023171">
    <property type="entry name" value="Na/H_antiporter_dom_sf"/>
</dbReference>
<evidence type="ECO:0000256" key="9">
    <source>
        <dbReference type="HAMAP-Rule" id="MF_01844"/>
    </source>
</evidence>
<evidence type="ECO:0000256" key="8">
    <source>
        <dbReference type="ARBA" id="ARBA00023201"/>
    </source>
</evidence>
<keyword evidence="6 9" id="KW-0915">Sodium</keyword>
<dbReference type="GO" id="GO:0005886">
    <property type="term" value="C:plasma membrane"/>
    <property type="evidence" value="ECO:0007669"/>
    <property type="project" value="UniProtKB-SubCell"/>
</dbReference>
<feature type="transmembrane region" description="Helical" evidence="9">
    <location>
        <begin position="159"/>
        <end position="180"/>
    </location>
</feature>
<evidence type="ECO:0000313" key="11">
    <source>
        <dbReference type="Proteomes" id="UP000426444"/>
    </source>
</evidence>
<protein>
    <recommendedName>
        <fullName evidence="9">Na(+)/H(+) antiporter NhaA</fullName>
    </recommendedName>
    <alternativeName>
        <fullName evidence="9">Sodium/proton antiporter NhaA</fullName>
    </alternativeName>
</protein>
<dbReference type="OrthoDB" id="9808135at2"/>
<reference evidence="11" key="1">
    <citation type="journal article" date="2019" name="Microbiology">
        <title>Complete Genome Sequence of an Uncultured Bacterium of the Candidate Phylum Bipolaricaulota.</title>
        <authorList>
            <person name="Kadnikov V.V."/>
            <person name="Mardanov A.V."/>
            <person name="Beletsky A.V."/>
            <person name="Frank Y.A."/>
            <person name="Karnachuk O.V."/>
            <person name="Ravin N.V."/>
        </authorList>
    </citation>
    <scope>NUCLEOTIDE SEQUENCE [LARGE SCALE GENOMIC DNA]</scope>
</reference>
<feature type="transmembrane region" description="Helical" evidence="9">
    <location>
        <begin position="65"/>
        <end position="83"/>
    </location>
</feature>
<evidence type="ECO:0000256" key="2">
    <source>
        <dbReference type="ARBA" id="ARBA00022449"/>
    </source>
</evidence>
<sequence length="434" mass="47812">MENNKKLMQLIKKIFDTKILSSQLLLLATIIALVWANTTYASTYFALWQTEVSFQFGNFVLTDTLGHWINDGLMVIFFFVIGLEIKREIMIGELSTVKKAGFPIAAAIGGMVVPALIFVVLNIGTEGLRGWGIPMATDIAFALGILMALGTRIPLALKVFLLALAIVDDMGAILVIAFFYTEQISINSLLFCSVVLFMSLLLNRLQVRKTYPYVILGIILWLAFLQSGVHATLAGVLLAFTIPAKARFSVNEFKCETEKIINNFSDKEFIIMCDESQTKALHKLQNTVDNTEAPLQRMEHILHPIAVFFIVPLFALANAGVTFIGVEGVTIFNNISLGIILGLFFGKQIGVTLFSWIAVKLGWANLPSDVTWTQVWGVSCLAGVGFTMSLFITNLAYTTPLYLEQAKIGILTGSLMSAILGIVLLLIRSKHDDK</sequence>
<comment type="function">
    <text evidence="9">Na(+)/H(+) antiporter that extrudes sodium in exchange for external protons.</text>
</comment>
<organism evidence="10 11">
    <name type="scientific">Candidatus Syntrophocurvum alkaliphilum</name>
    <dbReference type="NCBI Taxonomy" id="2293317"/>
    <lineage>
        <taxon>Bacteria</taxon>
        <taxon>Bacillati</taxon>
        <taxon>Bacillota</taxon>
        <taxon>Clostridia</taxon>
        <taxon>Eubacteriales</taxon>
        <taxon>Syntrophomonadaceae</taxon>
        <taxon>Candidatus Syntrophocurvum</taxon>
    </lineage>
</organism>
<evidence type="ECO:0000256" key="7">
    <source>
        <dbReference type="ARBA" id="ARBA00023136"/>
    </source>
</evidence>
<feature type="transmembrane region" description="Helical" evidence="9">
    <location>
        <begin position="186"/>
        <end position="202"/>
    </location>
</feature>
<dbReference type="PANTHER" id="PTHR30341:SF0">
    <property type="entry name" value="NA(+)_H(+) ANTIPORTER NHAA"/>
    <property type="match status" value="1"/>
</dbReference>
<keyword evidence="9" id="KW-0813">Transport</keyword>
<evidence type="ECO:0000256" key="4">
    <source>
        <dbReference type="ARBA" id="ARBA00022692"/>
    </source>
</evidence>
<comment type="similarity">
    <text evidence="9">Belongs to the NhaA Na(+)/H(+) (TC 2.A.33) antiporter family.</text>
</comment>
<dbReference type="Gene3D" id="1.20.1530.10">
    <property type="entry name" value="Na+/H+ antiporter like domain"/>
    <property type="match status" value="1"/>
</dbReference>
<keyword evidence="8 9" id="KW-0739">Sodium transport</keyword>
<dbReference type="NCBIfam" id="TIGR00773">
    <property type="entry name" value="NhaA"/>
    <property type="match status" value="1"/>
</dbReference>
<dbReference type="GO" id="GO:0006885">
    <property type="term" value="P:regulation of pH"/>
    <property type="evidence" value="ECO:0007669"/>
    <property type="project" value="UniProtKB-UniRule"/>
</dbReference>
<evidence type="ECO:0000256" key="5">
    <source>
        <dbReference type="ARBA" id="ARBA00022989"/>
    </source>
</evidence>
<comment type="catalytic activity">
    <reaction evidence="9">
        <text>Na(+)(in) + 2 H(+)(out) = Na(+)(out) + 2 H(+)(in)</text>
        <dbReference type="Rhea" id="RHEA:29251"/>
        <dbReference type="ChEBI" id="CHEBI:15378"/>
        <dbReference type="ChEBI" id="CHEBI:29101"/>
    </reaction>
</comment>
<keyword evidence="2 9" id="KW-0050">Antiport</keyword>
<dbReference type="PANTHER" id="PTHR30341">
    <property type="entry name" value="SODIUM ION/PROTON ANTIPORTER NHAA-RELATED"/>
    <property type="match status" value="1"/>
</dbReference>
<keyword evidence="9" id="KW-0406">Ion transport</keyword>